<dbReference type="AlphaFoldDB" id="A0A0F0GIS0"/>
<dbReference type="PATRIC" id="fig|68170.10.peg.1719"/>
<accession>A0A0F0GIS0</accession>
<dbReference type="Proteomes" id="UP000033393">
    <property type="component" value="Unassembled WGS sequence"/>
</dbReference>
<comment type="caution">
    <text evidence="1">The sequence shown here is derived from an EMBL/GenBank/DDBJ whole genome shotgun (WGS) entry which is preliminary data.</text>
</comment>
<sequence>MKPWGIVALIAAVLATLAYIVSRPEGNGSTDDSADHSAECLARYPVPDSAASFARRELEPYSQCGGWDVIEYTDLGDRLADTQKPSSRLVIRIHEDEHDAMWTHRDAVTACYRMEFDYFGLAGGPDRVRCPAGAPALLPPGIKHDGVPDNYAEAFKTALSTLPPAPNRDEVLTAVRAKLPPLPIDEHGQPWREPTLDAFVENGEIGITADGTKGQCLEGTRLADGTIKVAAQTPSDMPNAVKTCTAEGALPERKSAK</sequence>
<dbReference type="RefSeq" id="WP_045317603.1">
    <property type="nucleotide sequence ID" value="NZ_JYJG01000444.1"/>
</dbReference>
<dbReference type="OrthoDB" id="3679620at2"/>
<evidence type="ECO:0000313" key="2">
    <source>
        <dbReference type="Proteomes" id="UP000033393"/>
    </source>
</evidence>
<gene>
    <name evidence="1" type="ORF">UK23_43045</name>
</gene>
<organism evidence="1 2">
    <name type="scientific">Lentzea aerocolonigenes</name>
    <name type="common">Lechevalieria aerocolonigenes</name>
    <name type="synonym">Saccharothrix aerocolonigenes</name>
    <dbReference type="NCBI Taxonomy" id="68170"/>
    <lineage>
        <taxon>Bacteria</taxon>
        <taxon>Bacillati</taxon>
        <taxon>Actinomycetota</taxon>
        <taxon>Actinomycetes</taxon>
        <taxon>Pseudonocardiales</taxon>
        <taxon>Pseudonocardiaceae</taxon>
        <taxon>Lentzea</taxon>
    </lineage>
</organism>
<name>A0A0F0GIS0_LENAE</name>
<protein>
    <submittedName>
        <fullName evidence="1">Uncharacterized protein</fullName>
    </submittedName>
</protein>
<dbReference type="EMBL" id="JYJG01000444">
    <property type="protein sequence ID" value="KJK35224.1"/>
    <property type="molecule type" value="Genomic_DNA"/>
</dbReference>
<proteinExistence type="predicted"/>
<keyword evidence="2" id="KW-1185">Reference proteome</keyword>
<evidence type="ECO:0000313" key="1">
    <source>
        <dbReference type="EMBL" id="KJK35224.1"/>
    </source>
</evidence>
<reference evidence="1 2" key="1">
    <citation type="submission" date="2015-02" db="EMBL/GenBank/DDBJ databases">
        <authorList>
            <person name="Ju K.-S."/>
            <person name="Doroghazi J.R."/>
            <person name="Metcalf W."/>
        </authorList>
    </citation>
    <scope>NUCLEOTIDE SEQUENCE [LARGE SCALE GENOMIC DNA]</scope>
    <source>
        <strain evidence="1 2">NRRL B-16140</strain>
    </source>
</reference>